<evidence type="ECO:0000313" key="1">
    <source>
        <dbReference type="EMBL" id="ODQ70982.1"/>
    </source>
</evidence>
<evidence type="ECO:0000313" key="2">
    <source>
        <dbReference type="Proteomes" id="UP000094385"/>
    </source>
</evidence>
<accession>A0A1E3Q1G2</accession>
<protein>
    <submittedName>
        <fullName evidence="1">Uncharacterized protein</fullName>
    </submittedName>
</protein>
<reference evidence="1 2" key="1">
    <citation type="journal article" date="2016" name="Proc. Natl. Acad. Sci. U.S.A.">
        <title>Comparative genomics of biotechnologically important yeasts.</title>
        <authorList>
            <person name="Riley R."/>
            <person name="Haridas S."/>
            <person name="Wolfe K.H."/>
            <person name="Lopes M.R."/>
            <person name="Hittinger C.T."/>
            <person name="Goeker M."/>
            <person name="Salamov A.A."/>
            <person name="Wisecaver J.H."/>
            <person name="Long T.M."/>
            <person name="Calvey C.H."/>
            <person name="Aerts A.L."/>
            <person name="Barry K.W."/>
            <person name="Choi C."/>
            <person name="Clum A."/>
            <person name="Coughlan A.Y."/>
            <person name="Deshpande S."/>
            <person name="Douglass A.P."/>
            <person name="Hanson S.J."/>
            <person name="Klenk H.-P."/>
            <person name="LaButti K.M."/>
            <person name="Lapidus A."/>
            <person name="Lindquist E.A."/>
            <person name="Lipzen A.M."/>
            <person name="Meier-Kolthoff J.P."/>
            <person name="Ohm R.A."/>
            <person name="Otillar R.P."/>
            <person name="Pangilinan J.L."/>
            <person name="Peng Y."/>
            <person name="Rokas A."/>
            <person name="Rosa C.A."/>
            <person name="Scheuner C."/>
            <person name="Sibirny A.A."/>
            <person name="Slot J.C."/>
            <person name="Stielow J.B."/>
            <person name="Sun H."/>
            <person name="Kurtzman C.P."/>
            <person name="Blackwell M."/>
            <person name="Grigoriev I.V."/>
            <person name="Jeffries T.W."/>
        </authorList>
    </citation>
    <scope>NUCLEOTIDE SEQUENCE [LARGE SCALE GENOMIC DNA]</scope>
    <source>
        <strain evidence="1 2">NRRL Y-11557</strain>
    </source>
</reference>
<keyword evidence="2" id="KW-1185">Reference proteome</keyword>
<proteinExistence type="predicted"/>
<name>A0A1E3Q1G2_LIPST</name>
<gene>
    <name evidence="1" type="ORF">LIPSTDRAFT_163588</name>
</gene>
<sequence length="128" mass="14413">MNALSAIDDDITVDQMDAQALQADNVAKGIIIGHVSNLMMLTLTMFERASDMYAYLKERYTAKAADLQAELVSKLYSTKMSNSWGKSKRTLRQCYSSANNCNWATPILRTDMRNSTSYENIHFSVTLL</sequence>
<dbReference type="Proteomes" id="UP000094385">
    <property type="component" value="Unassembled WGS sequence"/>
</dbReference>
<dbReference type="EMBL" id="KV454299">
    <property type="protein sequence ID" value="ODQ70982.1"/>
    <property type="molecule type" value="Genomic_DNA"/>
</dbReference>
<organism evidence="1 2">
    <name type="scientific">Lipomyces starkeyi NRRL Y-11557</name>
    <dbReference type="NCBI Taxonomy" id="675824"/>
    <lineage>
        <taxon>Eukaryota</taxon>
        <taxon>Fungi</taxon>
        <taxon>Dikarya</taxon>
        <taxon>Ascomycota</taxon>
        <taxon>Saccharomycotina</taxon>
        <taxon>Lipomycetes</taxon>
        <taxon>Lipomycetales</taxon>
        <taxon>Lipomycetaceae</taxon>
        <taxon>Lipomyces</taxon>
    </lineage>
</organism>
<dbReference type="AlphaFoldDB" id="A0A1E3Q1G2"/>